<reference evidence="6" key="2">
    <citation type="submission" date="2020-09" db="EMBL/GenBank/DDBJ databases">
        <authorList>
            <person name="Sun Q."/>
            <person name="Ohkuma M."/>
        </authorList>
    </citation>
    <scope>NUCLEOTIDE SEQUENCE</scope>
    <source>
        <strain evidence="6">JCM 3313</strain>
    </source>
</reference>
<dbReference type="EC" id="6.5.1.1" evidence="2"/>
<gene>
    <name evidence="6" type="ORF">GCM10010185_60920</name>
</gene>
<dbReference type="PANTHER" id="PTHR45674">
    <property type="entry name" value="DNA LIGASE 1/3 FAMILY MEMBER"/>
    <property type="match status" value="1"/>
</dbReference>
<sequence length="326" mass="35578">MARAAKAVDRLPDPVPPMLAVPGEPPAGRGWSVEFAWDGYRAVAHCAGARVRVLGRNGLDLLGRFPELGVLPELLCGRTAVLDGEIVALGPDRRPDFRLLQQRTRSEAGIRALRPAPAAFYAFDLLRLDGRSLLELPYTTRRAVLTGLELPGEHAVQVPPSFPDADPATLLRVAGQHGLAGVVAKLSSSRYEPGRRSAAWVQTTLRRTRDVVVGGWRPDRGAHPDTVGSLLLGAHGDTGLVYVGQVGTGFADRLLGDLDRCLARLERRTSPFTEPLPDGLGHGARWVRPVLVGEVEFDRWSAEGRLRRPWWRGLRADRDPGEVRLP</sequence>
<reference evidence="6" key="1">
    <citation type="journal article" date="2014" name="Int. J. Syst. Evol. Microbiol.">
        <title>Complete genome sequence of Corynebacterium casei LMG S-19264T (=DSM 44701T), isolated from a smear-ripened cheese.</title>
        <authorList>
            <consortium name="US DOE Joint Genome Institute (JGI-PGF)"/>
            <person name="Walter F."/>
            <person name="Albersmeier A."/>
            <person name="Kalinowski J."/>
            <person name="Ruckert C."/>
        </authorList>
    </citation>
    <scope>NUCLEOTIDE SEQUENCE</scope>
    <source>
        <strain evidence="6">JCM 3313</strain>
    </source>
</reference>
<dbReference type="RefSeq" id="WP_229796234.1">
    <property type="nucleotide sequence ID" value="NZ_BMRG01000018.1"/>
</dbReference>
<dbReference type="InterPro" id="IPR012309">
    <property type="entry name" value="DNA_ligase_ATP-dep_C"/>
</dbReference>
<dbReference type="GO" id="GO:0006310">
    <property type="term" value="P:DNA recombination"/>
    <property type="evidence" value="ECO:0007669"/>
    <property type="project" value="InterPro"/>
</dbReference>
<dbReference type="SUPFAM" id="SSF50249">
    <property type="entry name" value="Nucleic acid-binding proteins"/>
    <property type="match status" value="1"/>
</dbReference>
<evidence type="ECO:0000313" key="7">
    <source>
        <dbReference type="Proteomes" id="UP000639606"/>
    </source>
</evidence>
<dbReference type="CDD" id="cd07906">
    <property type="entry name" value="Adenylation_DNA_ligase_LigD_LigC"/>
    <property type="match status" value="1"/>
</dbReference>
<name>A0A918ASX2_9PSEU</name>
<proteinExistence type="inferred from homology"/>
<dbReference type="PROSITE" id="PS50160">
    <property type="entry name" value="DNA_LIGASE_A3"/>
    <property type="match status" value="1"/>
</dbReference>
<dbReference type="Proteomes" id="UP000639606">
    <property type="component" value="Unassembled WGS sequence"/>
</dbReference>
<dbReference type="Gene3D" id="3.30.1490.70">
    <property type="match status" value="1"/>
</dbReference>
<dbReference type="GO" id="GO:0005524">
    <property type="term" value="F:ATP binding"/>
    <property type="evidence" value="ECO:0007669"/>
    <property type="project" value="InterPro"/>
</dbReference>
<dbReference type="CDD" id="cd07971">
    <property type="entry name" value="OBF_DNA_ligase_LigD"/>
    <property type="match status" value="1"/>
</dbReference>
<evidence type="ECO:0000259" key="5">
    <source>
        <dbReference type="PROSITE" id="PS50160"/>
    </source>
</evidence>
<dbReference type="EMBL" id="BMRG01000018">
    <property type="protein sequence ID" value="GGP78875.1"/>
    <property type="molecule type" value="Genomic_DNA"/>
</dbReference>
<keyword evidence="3" id="KW-0436">Ligase</keyword>
<dbReference type="InterPro" id="IPR014146">
    <property type="entry name" value="LigD_ligase_dom"/>
</dbReference>
<dbReference type="Pfam" id="PF04679">
    <property type="entry name" value="DNA_ligase_A_C"/>
    <property type="match status" value="1"/>
</dbReference>
<organism evidence="6 7">
    <name type="scientific">Saccharothrix coeruleofusca</name>
    <dbReference type="NCBI Taxonomy" id="33919"/>
    <lineage>
        <taxon>Bacteria</taxon>
        <taxon>Bacillati</taxon>
        <taxon>Actinomycetota</taxon>
        <taxon>Actinomycetes</taxon>
        <taxon>Pseudonocardiales</taxon>
        <taxon>Pseudonocardiaceae</taxon>
        <taxon>Saccharothrix</taxon>
    </lineage>
</organism>
<dbReference type="SUPFAM" id="SSF56091">
    <property type="entry name" value="DNA ligase/mRNA capping enzyme, catalytic domain"/>
    <property type="match status" value="1"/>
</dbReference>
<protein>
    <recommendedName>
        <fullName evidence="2">DNA ligase (ATP)</fullName>
        <ecNumber evidence="2">6.5.1.1</ecNumber>
    </recommendedName>
</protein>
<feature type="domain" description="ATP-dependent DNA ligase family profile" evidence="5">
    <location>
        <begin position="111"/>
        <end position="259"/>
    </location>
</feature>
<accession>A0A918ASX2</accession>
<dbReference type="Gene3D" id="2.40.50.140">
    <property type="entry name" value="Nucleic acid-binding proteins"/>
    <property type="match status" value="1"/>
</dbReference>
<dbReference type="AlphaFoldDB" id="A0A918ASX2"/>
<comment type="catalytic activity">
    <reaction evidence="4">
        <text>ATP + (deoxyribonucleotide)n-3'-hydroxyl + 5'-phospho-(deoxyribonucleotide)m = (deoxyribonucleotide)n+m + AMP + diphosphate.</text>
        <dbReference type="EC" id="6.5.1.1"/>
    </reaction>
</comment>
<comment type="caution">
    <text evidence="6">The sequence shown here is derived from an EMBL/GenBank/DDBJ whole genome shotgun (WGS) entry which is preliminary data.</text>
</comment>
<evidence type="ECO:0000256" key="3">
    <source>
        <dbReference type="ARBA" id="ARBA00022598"/>
    </source>
</evidence>
<evidence type="ECO:0000256" key="4">
    <source>
        <dbReference type="ARBA" id="ARBA00034003"/>
    </source>
</evidence>
<dbReference type="InterPro" id="IPR012310">
    <property type="entry name" value="DNA_ligase_ATP-dep_cent"/>
</dbReference>
<dbReference type="Pfam" id="PF01068">
    <property type="entry name" value="DNA_ligase_A_M"/>
    <property type="match status" value="1"/>
</dbReference>
<dbReference type="InterPro" id="IPR012340">
    <property type="entry name" value="NA-bd_OB-fold"/>
</dbReference>
<dbReference type="NCBIfam" id="TIGR02779">
    <property type="entry name" value="NHEJ_ligase_lig"/>
    <property type="match status" value="1"/>
</dbReference>
<evidence type="ECO:0000256" key="1">
    <source>
        <dbReference type="ARBA" id="ARBA00007572"/>
    </source>
</evidence>
<dbReference type="Gene3D" id="3.30.470.30">
    <property type="entry name" value="DNA ligase/mRNA capping enzyme"/>
    <property type="match status" value="1"/>
</dbReference>
<evidence type="ECO:0000256" key="2">
    <source>
        <dbReference type="ARBA" id="ARBA00012727"/>
    </source>
</evidence>
<evidence type="ECO:0000313" key="6">
    <source>
        <dbReference type="EMBL" id="GGP78875.1"/>
    </source>
</evidence>
<dbReference type="GO" id="GO:0003910">
    <property type="term" value="F:DNA ligase (ATP) activity"/>
    <property type="evidence" value="ECO:0007669"/>
    <property type="project" value="UniProtKB-EC"/>
</dbReference>
<comment type="similarity">
    <text evidence="1">Belongs to the ATP-dependent DNA ligase family.</text>
</comment>
<dbReference type="InterPro" id="IPR050191">
    <property type="entry name" value="ATP-dep_DNA_ligase"/>
</dbReference>
<dbReference type="GO" id="GO:0006281">
    <property type="term" value="P:DNA repair"/>
    <property type="evidence" value="ECO:0007669"/>
    <property type="project" value="InterPro"/>
</dbReference>
<dbReference type="PANTHER" id="PTHR45674:SF4">
    <property type="entry name" value="DNA LIGASE 1"/>
    <property type="match status" value="1"/>
</dbReference>
<keyword evidence="7" id="KW-1185">Reference proteome</keyword>